<keyword evidence="2" id="KW-1185">Reference proteome</keyword>
<name>A0A3A1UY66_9BACL</name>
<dbReference type="EMBL" id="QXQA01000005">
    <property type="protein sequence ID" value="RIX53165.1"/>
    <property type="molecule type" value="Genomic_DNA"/>
</dbReference>
<proteinExistence type="predicted"/>
<gene>
    <name evidence="1" type="ORF">D3P08_11065</name>
</gene>
<evidence type="ECO:0000313" key="1">
    <source>
        <dbReference type="EMBL" id="RIX53165.1"/>
    </source>
</evidence>
<dbReference type="Proteomes" id="UP000266482">
    <property type="component" value="Unassembled WGS sequence"/>
</dbReference>
<dbReference type="InterPro" id="IPR018743">
    <property type="entry name" value="DUF2292"/>
</dbReference>
<protein>
    <submittedName>
        <fullName evidence="1">DUF2292 domain-containing protein</fullName>
    </submittedName>
</protein>
<dbReference type="RefSeq" id="WP_119599745.1">
    <property type="nucleotide sequence ID" value="NZ_QXQA01000005.1"/>
</dbReference>
<dbReference type="AlphaFoldDB" id="A0A3A1UY66"/>
<dbReference type="Pfam" id="PF10055">
    <property type="entry name" value="DUF2292"/>
    <property type="match status" value="1"/>
</dbReference>
<reference evidence="1 2" key="1">
    <citation type="submission" date="2018-09" db="EMBL/GenBank/DDBJ databases">
        <title>Paenibacillus aracenensis nov. sp. isolated from a cave in southern Spain.</title>
        <authorList>
            <person name="Jurado V."/>
            <person name="Gutierrez-Patricio S."/>
            <person name="Gonzalez-Pimentel J.L."/>
            <person name="Miller A.Z."/>
            <person name="Laiz L."/>
            <person name="Saiz-Jimenez C."/>
        </authorList>
    </citation>
    <scope>NUCLEOTIDE SEQUENCE [LARGE SCALE GENOMIC DNA]</scope>
    <source>
        <strain evidence="1 2">DSM 22867</strain>
    </source>
</reference>
<sequence length="60" mass="6940">MSRKLEVTNTWLDRIVEQVRGLTYGVVQITVHDGQIVQIDRTERSRFDNVKPPSSGTKRK</sequence>
<organism evidence="1 2">
    <name type="scientific">Paenibacillus nanensis</name>
    <dbReference type="NCBI Taxonomy" id="393251"/>
    <lineage>
        <taxon>Bacteria</taxon>
        <taxon>Bacillati</taxon>
        <taxon>Bacillota</taxon>
        <taxon>Bacilli</taxon>
        <taxon>Bacillales</taxon>
        <taxon>Paenibacillaceae</taxon>
        <taxon>Paenibacillus</taxon>
    </lineage>
</organism>
<dbReference type="OrthoDB" id="2382414at2"/>
<comment type="caution">
    <text evidence="1">The sequence shown here is derived from an EMBL/GenBank/DDBJ whole genome shotgun (WGS) entry which is preliminary data.</text>
</comment>
<evidence type="ECO:0000313" key="2">
    <source>
        <dbReference type="Proteomes" id="UP000266482"/>
    </source>
</evidence>
<accession>A0A3A1UY66</accession>